<dbReference type="EMBL" id="JAQOSQ010000030">
    <property type="protein sequence ID" value="MDJ1185299.1"/>
    <property type="molecule type" value="Genomic_DNA"/>
</dbReference>
<feature type="domain" description="Calcineurin-like phosphoesterase" evidence="5">
    <location>
        <begin position="5"/>
        <end position="223"/>
    </location>
</feature>
<keyword evidence="7" id="KW-1185">Reference proteome</keyword>
<evidence type="ECO:0000313" key="6">
    <source>
        <dbReference type="EMBL" id="MDJ1185299.1"/>
    </source>
</evidence>
<name>A0ABT7C3H0_9CYAN</name>
<keyword evidence="3" id="KW-0408">Iron</keyword>
<reference evidence="6 7" key="1">
    <citation type="submission" date="2023-01" db="EMBL/GenBank/DDBJ databases">
        <title>Novel diversity within Roseofilum (Cyanobacteria; Desertifilaceae) from marine benthic mats with descriptions of four novel species.</title>
        <authorList>
            <person name="Wang Y."/>
            <person name="Berthold D.E."/>
            <person name="Hu J."/>
            <person name="Lefler F.W."/>
            <person name="Laughinghouse H.D. IV."/>
        </authorList>
    </citation>
    <scope>NUCLEOTIDE SEQUENCE [LARGE SCALE GENOMIC DNA]</scope>
    <source>
        <strain evidence="6 7">BLCC-M143</strain>
    </source>
</reference>
<evidence type="ECO:0000256" key="1">
    <source>
        <dbReference type="ARBA" id="ARBA00022723"/>
    </source>
</evidence>
<sequence>MNFCFRFAIISDLHIALQHTIWDHPRRFHLVELSIAALELVLDRISHLDLDFLLLPGDLTQHGEPENHRWLANRLSQLPYPVYVIPGNHDIPHKWANETSSGQAEFPHYYEKFGYHLHQSDYTCELLPGVRLIGLDSNDFDEEGRQLGYGYLNDGQMEWLAEVLATTKEPLRFVTIHHNVIEHLPDQSNHCLGKRYMLKNSDRLISMLRDAGVHLIFTGHLHIQDIARSGDLYEITTGSLVSYPHPYRLVHVESQPSGKTRVKVQSDRITSLPDWPDLHEFSREWMGERSRPFMMRILTNSPCDLEEKEAEKWVGDLRYFWADIARGDSQFHFPEFPEKLRDYLERFSADSDLGANQAIFEF</sequence>
<dbReference type="Gene3D" id="3.60.21.10">
    <property type="match status" value="1"/>
</dbReference>
<organism evidence="6 7">
    <name type="scientific">Roseofilum casamattae BLCC-M143</name>
    <dbReference type="NCBI Taxonomy" id="3022442"/>
    <lineage>
        <taxon>Bacteria</taxon>
        <taxon>Bacillati</taxon>
        <taxon>Cyanobacteriota</taxon>
        <taxon>Cyanophyceae</taxon>
        <taxon>Desertifilales</taxon>
        <taxon>Desertifilaceae</taxon>
        <taxon>Roseofilum</taxon>
        <taxon>Roseofilum casamattae</taxon>
    </lineage>
</organism>
<evidence type="ECO:0000256" key="2">
    <source>
        <dbReference type="ARBA" id="ARBA00022801"/>
    </source>
</evidence>
<dbReference type="RefSeq" id="WP_283759944.1">
    <property type="nucleotide sequence ID" value="NZ_JAQOSQ010000030.1"/>
</dbReference>
<accession>A0ABT7C3H0</accession>
<keyword evidence="1" id="KW-0479">Metal-binding</keyword>
<dbReference type="InterPro" id="IPR050884">
    <property type="entry name" value="CNP_phosphodiesterase-III"/>
</dbReference>
<dbReference type="PIRSF" id="PIRSF035427">
    <property type="entry name" value="All2852"/>
    <property type="match status" value="1"/>
</dbReference>
<comment type="similarity">
    <text evidence="4">Belongs to the cyclic nucleotide phosphodiesterase class-III family.</text>
</comment>
<evidence type="ECO:0000256" key="4">
    <source>
        <dbReference type="ARBA" id="ARBA00025742"/>
    </source>
</evidence>
<dbReference type="InterPro" id="IPR029052">
    <property type="entry name" value="Metallo-depent_PP-like"/>
</dbReference>
<evidence type="ECO:0000259" key="5">
    <source>
        <dbReference type="Pfam" id="PF00149"/>
    </source>
</evidence>
<proteinExistence type="inferred from homology"/>
<dbReference type="SUPFAM" id="SSF56300">
    <property type="entry name" value="Metallo-dependent phosphatases"/>
    <property type="match status" value="1"/>
</dbReference>
<comment type="caution">
    <text evidence="6">The sequence shown here is derived from an EMBL/GenBank/DDBJ whole genome shotgun (WGS) entry which is preliminary data.</text>
</comment>
<dbReference type="Pfam" id="PF00149">
    <property type="entry name" value="Metallophos"/>
    <property type="match status" value="1"/>
</dbReference>
<gene>
    <name evidence="6" type="ORF">PMH09_19100</name>
</gene>
<dbReference type="InterPro" id="IPR004843">
    <property type="entry name" value="Calcineurin-like_PHP"/>
</dbReference>
<evidence type="ECO:0000256" key="3">
    <source>
        <dbReference type="ARBA" id="ARBA00023004"/>
    </source>
</evidence>
<dbReference type="PANTHER" id="PTHR42988">
    <property type="entry name" value="PHOSPHOHYDROLASE"/>
    <property type="match status" value="1"/>
</dbReference>
<dbReference type="Proteomes" id="UP001232992">
    <property type="component" value="Unassembled WGS sequence"/>
</dbReference>
<protein>
    <submittedName>
        <fullName evidence="6">Metallophosphoesterase</fullName>
    </submittedName>
</protein>
<dbReference type="InterPro" id="IPR011239">
    <property type="entry name" value="Pesterase_cyn"/>
</dbReference>
<keyword evidence="2" id="KW-0378">Hydrolase</keyword>
<evidence type="ECO:0000313" key="7">
    <source>
        <dbReference type="Proteomes" id="UP001232992"/>
    </source>
</evidence>
<dbReference type="PANTHER" id="PTHR42988:SF2">
    <property type="entry name" value="CYCLIC NUCLEOTIDE PHOSPHODIESTERASE CBUA0032-RELATED"/>
    <property type="match status" value="1"/>
</dbReference>